<evidence type="ECO:0000313" key="7">
    <source>
        <dbReference type="EMBL" id="GMS78127.1"/>
    </source>
</evidence>
<evidence type="ECO:0000313" key="8">
    <source>
        <dbReference type="Proteomes" id="UP001432027"/>
    </source>
</evidence>
<dbReference type="AlphaFoldDB" id="A0AAV5S7A3"/>
<reference evidence="7" key="1">
    <citation type="submission" date="2023-10" db="EMBL/GenBank/DDBJ databases">
        <title>Genome assembly of Pristionchus species.</title>
        <authorList>
            <person name="Yoshida K."/>
            <person name="Sommer R.J."/>
        </authorList>
    </citation>
    <scope>NUCLEOTIDE SEQUENCE</scope>
    <source>
        <strain evidence="7">RS0144</strain>
    </source>
</reference>
<dbReference type="InterPro" id="IPR006201">
    <property type="entry name" value="Neur_channel"/>
</dbReference>
<feature type="transmembrane region" description="Helical" evidence="5">
    <location>
        <begin position="187"/>
        <end position="210"/>
    </location>
</feature>
<evidence type="ECO:0000256" key="5">
    <source>
        <dbReference type="SAM" id="Phobius"/>
    </source>
</evidence>
<keyword evidence="4 5" id="KW-0472">Membrane</keyword>
<keyword evidence="3 5" id="KW-1133">Transmembrane helix</keyword>
<dbReference type="EMBL" id="BTSX01000001">
    <property type="protein sequence ID" value="GMS78127.1"/>
    <property type="molecule type" value="Genomic_DNA"/>
</dbReference>
<feature type="non-terminal residue" evidence="7">
    <location>
        <position position="1"/>
    </location>
</feature>
<feature type="non-terminal residue" evidence="7">
    <location>
        <position position="231"/>
    </location>
</feature>
<dbReference type="PROSITE" id="PS00236">
    <property type="entry name" value="NEUROTR_ION_CHANNEL"/>
    <property type="match status" value="1"/>
</dbReference>
<sequence>SDSLWQPSITACGAISRETVDDGSTATTKVYSNGTVSTRVNWAITYSCEMVMSNFPFDFHTCTTCFMLNTLNPREAILRLTSFPDATMAKNQINNEWALADSSIGGDAGDDGSMVYLDSLILRHPVFWVQLVILPSFVIGVFILTGLFLGESTDVIGTTVNFGLAVMVSLSIIIGILADGLPKSSTLPILGTFVLVQLFIISGAVLFIVARGQIEKASIRLLQFALKRKIE</sequence>
<accession>A0AAV5S7A3</accession>
<evidence type="ECO:0000259" key="6">
    <source>
        <dbReference type="Pfam" id="PF02931"/>
    </source>
</evidence>
<evidence type="ECO:0000256" key="2">
    <source>
        <dbReference type="ARBA" id="ARBA00022692"/>
    </source>
</evidence>
<dbReference type="InterPro" id="IPR036719">
    <property type="entry name" value="Neuro-gated_channel_TM_sf"/>
</dbReference>
<dbReference type="InterPro" id="IPR036734">
    <property type="entry name" value="Neur_chan_lig-bd_sf"/>
</dbReference>
<comment type="subcellular location">
    <subcellularLocation>
        <location evidence="1">Membrane</location>
        <topology evidence="1">Multi-pass membrane protein</topology>
    </subcellularLocation>
</comment>
<feature type="transmembrane region" description="Helical" evidence="5">
    <location>
        <begin position="162"/>
        <end position="181"/>
    </location>
</feature>
<evidence type="ECO:0000256" key="4">
    <source>
        <dbReference type="ARBA" id="ARBA00023136"/>
    </source>
</evidence>
<feature type="transmembrane region" description="Helical" evidence="5">
    <location>
        <begin position="127"/>
        <end position="150"/>
    </location>
</feature>
<organism evidence="7 8">
    <name type="scientific">Pristionchus entomophagus</name>
    <dbReference type="NCBI Taxonomy" id="358040"/>
    <lineage>
        <taxon>Eukaryota</taxon>
        <taxon>Metazoa</taxon>
        <taxon>Ecdysozoa</taxon>
        <taxon>Nematoda</taxon>
        <taxon>Chromadorea</taxon>
        <taxon>Rhabditida</taxon>
        <taxon>Rhabditina</taxon>
        <taxon>Diplogasteromorpha</taxon>
        <taxon>Diplogasteroidea</taxon>
        <taxon>Neodiplogasteridae</taxon>
        <taxon>Pristionchus</taxon>
    </lineage>
</organism>
<dbReference type="GO" id="GO:0005230">
    <property type="term" value="F:extracellular ligand-gated monoatomic ion channel activity"/>
    <property type="evidence" value="ECO:0007669"/>
    <property type="project" value="InterPro"/>
</dbReference>
<name>A0AAV5S7A3_9BILA</name>
<keyword evidence="2 5" id="KW-0812">Transmembrane</keyword>
<dbReference type="SUPFAM" id="SSF63712">
    <property type="entry name" value="Nicotinic receptor ligand binding domain-like"/>
    <property type="match status" value="1"/>
</dbReference>
<dbReference type="Gene3D" id="2.70.170.10">
    <property type="entry name" value="Neurotransmitter-gated ion-channel ligand-binding domain"/>
    <property type="match status" value="1"/>
</dbReference>
<comment type="caution">
    <text evidence="7">The sequence shown here is derived from an EMBL/GenBank/DDBJ whole genome shotgun (WGS) entry which is preliminary data.</text>
</comment>
<dbReference type="SUPFAM" id="SSF90112">
    <property type="entry name" value="Neurotransmitter-gated ion-channel transmembrane pore"/>
    <property type="match status" value="1"/>
</dbReference>
<dbReference type="Pfam" id="PF02931">
    <property type="entry name" value="Neur_chan_LBD"/>
    <property type="match status" value="1"/>
</dbReference>
<dbReference type="InterPro" id="IPR038050">
    <property type="entry name" value="Neuro_actylchol_rec"/>
</dbReference>
<dbReference type="PANTHER" id="PTHR18945">
    <property type="entry name" value="NEUROTRANSMITTER GATED ION CHANNEL"/>
    <property type="match status" value="1"/>
</dbReference>
<gene>
    <name evidence="7" type="ORF">PENTCL1PPCAC_302</name>
</gene>
<feature type="domain" description="Neurotransmitter-gated ion-channel ligand-binding" evidence="6">
    <location>
        <begin position="2"/>
        <end position="94"/>
    </location>
</feature>
<dbReference type="InterPro" id="IPR018000">
    <property type="entry name" value="Neurotransmitter_ion_chnl_CS"/>
</dbReference>
<evidence type="ECO:0000256" key="3">
    <source>
        <dbReference type="ARBA" id="ARBA00022989"/>
    </source>
</evidence>
<dbReference type="GO" id="GO:0016020">
    <property type="term" value="C:membrane"/>
    <property type="evidence" value="ECO:0007669"/>
    <property type="project" value="UniProtKB-SubCell"/>
</dbReference>
<dbReference type="Gene3D" id="1.20.58.390">
    <property type="entry name" value="Neurotransmitter-gated ion-channel transmembrane domain"/>
    <property type="match status" value="1"/>
</dbReference>
<dbReference type="GO" id="GO:0004888">
    <property type="term" value="F:transmembrane signaling receptor activity"/>
    <property type="evidence" value="ECO:0007669"/>
    <property type="project" value="InterPro"/>
</dbReference>
<keyword evidence="8" id="KW-1185">Reference proteome</keyword>
<dbReference type="InterPro" id="IPR006202">
    <property type="entry name" value="Neur_chan_lig-bd"/>
</dbReference>
<protein>
    <recommendedName>
        <fullName evidence="6">Neurotransmitter-gated ion-channel ligand-binding domain-containing protein</fullName>
    </recommendedName>
</protein>
<evidence type="ECO:0000256" key="1">
    <source>
        <dbReference type="ARBA" id="ARBA00004141"/>
    </source>
</evidence>
<dbReference type="Proteomes" id="UP001432027">
    <property type="component" value="Unassembled WGS sequence"/>
</dbReference>
<proteinExistence type="predicted"/>